<proteinExistence type="predicted"/>
<evidence type="ECO:0000259" key="1">
    <source>
        <dbReference type="Pfam" id="PF01764"/>
    </source>
</evidence>
<evidence type="ECO:0000313" key="3">
    <source>
        <dbReference type="Proteomes" id="UP000288951"/>
    </source>
</evidence>
<gene>
    <name evidence="2" type="ORF">EH230_07855</name>
</gene>
<dbReference type="Pfam" id="PF01764">
    <property type="entry name" value="Lipase_3"/>
    <property type="match status" value="1"/>
</dbReference>
<dbReference type="GO" id="GO:0006629">
    <property type="term" value="P:lipid metabolic process"/>
    <property type="evidence" value="ECO:0007669"/>
    <property type="project" value="InterPro"/>
</dbReference>
<dbReference type="OrthoDB" id="2972467at2"/>
<dbReference type="InterPro" id="IPR002921">
    <property type="entry name" value="Fungal_lipase-type"/>
</dbReference>
<evidence type="ECO:0000313" key="2">
    <source>
        <dbReference type="EMBL" id="RVU90818.1"/>
    </source>
</evidence>
<keyword evidence="3" id="KW-1185">Reference proteome</keyword>
<dbReference type="NCBIfam" id="TIGR03696">
    <property type="entry name" value="Rhs_assc_core"/>
    <property type="match status" value="1"/>
</dbReference>
<sequence length="362" mass="41466">MRIRQAEKFFYWFCQKRHTQSSGNPSKKRLKYYPFGSLIPNRHGSSTAYRYGFNGKENDDEIKGEGNSLNYTFRMHDPRVGRFFATDPKFKDYPYNSPYAFSENRVMDAVELEGLEAFFIHGTVLKIFGGRDSTFMFEKSDDVVKKLKPILGNKTVNTDFAWDGYNSDEARHTAAEQLVEYVLKNRKPGEPISLVGHSHGGNVAIEAANILVKKHKIQAKEITIVALNTPMQEDITSINKDINLIVISAKGDLIQSFASESKWSENNNVKNADITIFYDDQIGGLDVDHVGPANSNVREWEPKLKEEIEKRVNARNALINSIKDMYKNMPYLYPDETEKQVIDRRLKEEGFEDSPIIQETNK</sequence>
<organism evidence="2 3">
    <name type="scientific">Flavobacterium columnare</name>
    <dbReference type="NCBI Taxonomy" id="996"/>
    <lineage>
        <taxon>Bacteria</taxon>
        <taxon>Pseudomonadati</taxon>
        <taxon>Bacteroidota</taxon>
        <taxon>Flavobacteriia</taxon>
        <taxon>Flavobacteriales</taxon>
        <taxon>Flavobacteriaceae</taxon>
        <taxon>Flavobacterium</taxon>
    </lineage>
</organism>
<reference evidence="2" key="1">
    <citation type="submission" date="2018-12" db="EMBL/GenBank/DDBJ databases">
        <title>Draft genome sequence of Flaovobacterium columnare ARS1 isolated from channel catfish in Alabama.</title>
        <authorList>
            <person name="Cai W."/>
            <person name="Arias C."/>
        </authorList>
    </citation>
    <scope>NUCLEOTIDE SEQUENCE [LARGE SCALE GENOMIC DNA]</scope>
    <source>
        <strain evidence="2">ARS1</strain>
    </source>
</reference>
<dbReference type="AlphaFoldDB" id="A0A437UBD8"/>
<dbReference type="EMBL" id="RQSM01000003">
    <property type="protein sequence ID" value="RVU90818.1"/>
    <property type="molecule type" value="Genomic_DNA"/>
</dbReference>
<dbReference type="InterPro" id="IPR029058">
    <property type="entry name" value="AB_hydrolase_fold"/>
</dbReference>
<dbReference type="InterPro" id="IPR022385">
    <property type="entry name" value="Rhs_assc_core"/>
</dbReference>
<comment type="caution">
    <text evidence="2">The sequence shown here is derived from an EMBL/GenBank/DDBJ whole genome shotgun (WGS) entry which is preliminary data.</text>
</comment>
<dbReference type="RefSeq" id="WP_127823330.1">
    <property type="nucleotide sequence ID" value="NZ_RQSM01000003.1"/>
</dbReference>
<name>A0A437UBD8_9FLAO</name>
<accession>A0A437UBD8</accession>
<feature type="domain" description="Fungal lipase-type" evidence="1">
    <location>
        <begin position="162"/>
        <end position="231"/>
    </location>
</feature>
<dbReference type="Gene3D" id="2.180.10.10">
    <property type="entry name" value="RHS repeat-associated core"/>
    <property type="match status" value="1"/>
</dbReference>
<dbReference type="Proteomes" id="UP000288951">
    <property type="component" value="Unassembled WGS sequence"/>
</dbReference>
<dbReference type="SUPFAM" id="SSF53474">
    <property type="entry name" value="alpha/beta-Hydrolases"/>
    <property type="match status" value="1"/>
</dbReference>
<protein>
    <recommendedName>
        <fullName evidence="1">Fungal lipase-type domain-containing protein</fullName>
    </recommendedName>
</protein>
<dbReference type="Gene3D" id="3.40.50.1820">
    <property type="entry name" value="alpha/beta hydrolase"/>
    <property type="match status" value="1"/>
</dbReference>